<accession>A0ABP8C5B7</accession>
<evidence type="ECO:0000313" key="2">
    <source>
        <dbReference type="Proteomes" id="UP001501710"/>
    </source>
</evidence>
<protein>
    <submittedName>
        <fullName evidence="1">Uncharacterized protein</fullName>
    </submittedName>
</protein>
<comment type="caution">
    <text evidence="1">The sequence shown here is derived from an EMBL/GenBank/DDBJ whole genome shotgun (WGS) entry which is preliminary data.</text>
</comment>
<organism evidence="1 2">
    <name type="scientific">Actinomadura meridiana</name>
    <dbReference type="NCBI Taxonomy" id="559626"/>
    <lineage>
        <taxon>Bacteria</taxon>
        <taxon>Bacillati</taxon>
        <taxon>Actinomycetota</taxon>
        <taxon>Actinomycetes</taxon>
        <taxon>Streptosporangiales</taxon>
        <taxon>Thermomonosporaceae</taxon>
        <taxon>Actinomadura</taxon>
    </lineage>
</organism>
<reference evidence="2" key="1">
    <citation type="journal article" date="2019" name="Int. J. Syst. Evol. Microbiol.">
        <title>The Global Catalogue of Microorganisms (GCM) 10K type strain sequencing project: providing services to taxonomists for standard genome sequencing and annotation.</title>
        <authorList>
            <consortium name="The Broad Institute Genomics Platform"/>
            <consortium name="The Broad Institute Genome Sequencing Center for Infectious Disease"/>
            <person name="Wu L."/>
            <person name="Ma J."/>
        </authorList>
    </citation>
    <scope>NUCLEOTIDE SEQUENCE [LARGE SCALE GENOMIC DNA]</scope>
    <source>
        <strain evidence="2">JCM 17440</strain>
    </source>
</reference>
<sequence length="52" mass="5488">MEMTNADSIGVLVLNEATDNAEQRTLAARADRVLEQDGTLPIACPRSSKGSA</sequence>
<proteinExistence type="predicted"/>
<gene>
    <name evidence="1" type="ORF">GCM10022254_37750</name>
</gene>
<evidence type="ECO:0000313" key="1">
    <source>
        <dbReference type="EMBL" id="GAA4233984.1"/>
    </source>
</evidence>
<dbReference type="EMBL" id="BAABAS010000007">
    <property type="protein sequence ID" value="GAA4233984.1"/>
    <property type="molecule type" value="Genomic_DNA"/>
</dbReference>
<dbReference type="Proteomes" id="UP001501710">
    <property type="component" value="Unassembled WGS sequence"/>
</dbReference>
<name>A0ABP8C5B7_9ACTN</name>
<keyword evidence="2" id="KW-1185">Reference proteome</keyword>
<dbReference type="RefSeq" id="WP_344898327.1">
    <property type="nucleotide sequence ID" value="NZ_BAABAS010000007.1"/>
</dbReference>